<protein>
    <submittedName>
        <fullName evidence="1">Uncharacterized protein</fullName>
    </submittedName>
</protein>
<keyword evidence="2" id="KW-1185">Reference proteome</keyword>
<reference evidence="1 2" key="1">
    <citation type="submission" date="2021-06" db="EMBL/GenBank/DDBJ databases">
        <authorList>
            <person name="Palmer J.M."/>
        </authorList>
    </citation>
    <scope>NUCLEOTIDE SEQUENCE [LARGE SCALE GENOMIC DNA]</scope>
    <source>
        <strain evidence="1 2">AS_MEX2019</strain>
        <tissue evidence="1">Muscle</tissue>
    </source>
</reference>
<organism evidence="1 2">
    <name type="scientific">Ameca splendens</name>
    <dbReference type="NCBI Taxonomy" id="208324"/>
    <lineage>
        <taxon>Eukaryota</taxon>
        <taxon>Metazoa</taxon>
        <taxon>Chordata</taxon>
        <taxon>Craniata</taxon>
        <taxon>Vertebrata</taxon>
        <taxon>Euteleostomi</taxon>
        <taxon>Actinopterygii</taxon>
        <taxon>Neopterygii</taxon>
        <taxon>Teleostei</taxon>
        <taxon>Neoteleostei</taxon>
        <taxon>Acanthomorphata</taxon>
        <taxon>Ovalentaria</taxon>
        <taxon>Atherinomorphae</taxon>
        <taxon>Cyprinodontiformes</taxon>
        <taxon>Goodeidae</taxon>
        <taxon>Ameca</taxon>
    </lineage>
</organism>
<proteinExistence type="predicted"/>
<name>A0ABV0YZK7_9TELE</name>
<sequence>MTSVREKKRGAQRSRVNWAGAVARVLNRGGRARIALLMSNRSPLGRSDGRASEYHSCIPIRRALLFKVRKSHHEVYLVRTFPVKDRRQAG</sequence>
<evidence type="ECO:0000313" key="1">
    <source>
        <dbReference type="EMBL" id="MEQ2298728.1"/>
    </source>
</evidence>
<evidence type="ECO:0000313" key="2">
    <source>
        <dbReference type="Proteomes" id="UP001469553"/>
    </source>
</evidence>
<gene>
    <name evidence="1" type="ORF">AMECASPLE_008343</name>
</gene>
<comment type="caution">
    <text evidence="1">The sequence shown here is derived from an EMBL/GenBank/DDBJ whole genome shotgun (WGS) entry which is preliminary data.</text>
</comment>
<dbReference type="EMBL" id="JAHRIP010047466">
    <property type="protein sequence ID" value="MEQ2298728.1"/>
    <property type="molecule type" value="Genomic_DNA"/>
</dbReference>
<accession>A0ABV0YZK7</accession>
<dbReference type="Proteomes" id="UP001469553">
    <property type="component" value="Unassembled WGS sequence"/>
</dbReference>